<comment type="caution">
    <text evidence="1">The sequence shown here is derived from an EMBL/GenBank/DDBJ whole genome shotgun (WGS) entry which is preliminary data.</text>
</comment>
<evidence type="ECO:0000313" key="2">
    <source>
        <dbReference type="Proteomes" id="UP001165283"/>
    </source>
</evidence>
<evidence type="ECO:0008006" key="3">
    <source>
        <dbReference type="Google" id="ProtNLM"/>
    </source>
</evidence>
<dbReference type="Proteomes" id="UP001165283">
    <property type="component" value="Unassembled WGS sequence"/>
</dbReference>
<protein>
    <recommendedName>
        <fullName evidence="3">DUF559 domain-containing protein</fullName>
    </recommendedName>
</protein>
<dbReference type="SUPFAM" id="SSF52980">
    <property type="entry name" value="Restriction endonuclease-like"/>
    <property type="match status" value="1"/>
</dbReference>
<name>A0ABT1A5G6_9PSEU</name>
<proteinExistence type="predicted"/>
<keyword evidence="2" id="KW-1185">Reference proteome</keyword>
<gene>
    <name evidence="1" type="ORF">KDL28_24720</name>
</gene>
<dbReference type="Gene3D" id="3.40.960.10">
    <property type="entry name" value="VSR Endonuclease"/>
    <property type="match status" value="1"/>
</dbReference>
<reference evidence="1" key="1">
    <citation type="submission" date="2021-04" db="EMBL/GenBank/DDBJ databases">
        <title>Pseudonocardia sp. nov., isolated from sandy soil of mangrove forest.</title>
        <authorList>
            <person name="Zan Z."/>
            <person name="Huang R."/>
            <person name="Liu W."/>
        </authorList>
    </citation>
    <scope>NUCLEOTIDE SEQUENCE</scope>
    <source>
        <strain evidence="1">S2-4</strain>
    </source>
</reference>
<accession>A0ABT1A5G6</accession>
<evidence type="ECO:0000313" key="1">
    <source>
        <dbReference type="EMBL" id="MCO1658270.1"/>
    </source>
</evidence>
<dbReference type="InterPro" id="IPR011335">
    <property type="entry name" value="Restrct_endonuc-II-like"/>
</dbReference>
<dbReference type="EMBL" id="JAGSOV010000053">
    <property type="protein sequence ID" value="MCO1658270.1"/>
    <property type="molecule type" value="Genomic_DNA"/>
</dbReference>
<sequence length="64" mass="7529">MDGWAWHQDVEHFRADRRKQNALGREGWLPLRFTWHDLTQHPTEVVAEIRAALTRALAHTDRGT</sequence>
<organism evidence="1 2">
    <name type="scientific">Pseudonocardia humida</name>
    <dbReference type="NCBI Taxonomy" id="2800819"/>
    <lineage>
        <taxon>Bacteria</taxon>
        <taxon>Bacillati</taxon>
        <taxon>Actinomycetota</taxon>
        <taxon>Actinomycetes</taxon>
        <taxon>Pseudonocardiales</taxon>
        <taxon>Pseudonocardiaceae</taxon>
        <taxon>Pseudonocardia</taxon>
    </lineage>
</organism>